<feature type="domain" description="DNA methylase N-4/N-6" evidence="4">
    <location>
        <begin position="118"/>
        <end position="374"/>
    </location>
</feature>
<reference evidence="5 6" key="2">
    <citation type="submission" date="2015-05" db="EMBL/GenBank/DDBJ databases">
        <title>Lifestyle Evolution in Cyanobacterial Symbionts of Sponges.</title>
        <authorList>
            <person name="Burgsdorf I."/>
            <person name="Slaby B.M."/>
            <person name="Handley K.M."/>
            <person name="Haber M."/>
            <person name="Blom J."/>
            <person name="Marshall C.W."/>
            <person name="Gilbert J.A."/>
            <person name="Hentschel U."/>
            <person name="Steindler L."/>
        </authorList>
    </citation>
    <scope>NUCLEOTIDE SEQUENCE [LARGE SCALE GENOMIC DNA]</scope>
    <source>
        <strain evidence="5">15L</strain>
    </source>
</reference>
<reference evidence="5 6" key="1">
    <citation type="submission" date="2015-02" db="EMBL/GenBank/DDBJ databases">
        <authorList>
            <person name="Slaby B."/>
            <person name="Hentschel U."/>
        </authorList>
    </citation>
    <scope>NUCLEOTIDE SEQUENCE [LARGE SCALE GENOMIC DNA]</scope>
    <source>
        <strain evidence="5">15L</strain>
    </source>
</reference>
<evidence type="ECO:0000256" key="1">
    <source>
        <dbReference type="ARBA" id="ARBA00022603"/>
    </source>
</evidence>
<dbReference type="Pfam" id="PF01555">
    <property type="entry name" value="N6_N4_Mtase"/>
    <property type="match status" value="1"/>
</dbReference>
<dbReference type="PANTHER" id="PTHR13370">
    <property type="entry name" value="RNA METHYLASE-RELATED"/>
    <property type="match status" value="1"/>
</dbReference>
<protein>
    <submittedName>
        <fullName evidence="5">DNA methylase</fullName>
    </submittedName>
</protein>
<evidence type="ECO:0000313" key="6">
    <source>
        <dbReference type="Proteomes" id="UP000035037"/>
    </source>
</evidence>
<organism evidence="5 6">
    <name type="scientific">Candidatus Synechococcus spongiarum 15L</name>
    <dbReference type="NCBI Taxonomy" id="1608419"/>
    <lineage>
        <taxon>Bacteria</taxon>
        <taxon>Bacillati</taxon>
        <taxon>Cyanobacteriota</taxon>
        <taxon>Cyanophyceae</taxon>
        <taxon>Synechococcales</taxon>
        <taxon>Synechococcaceae</taxon>
        <taxon>Synechococcus</taxon>
    </lineage>
</organism>
<dbReference type="EMBL" id="JYFQ01000186">
    <property type="protein sequence ID" value="KKZ10368.1"/>
    <property type="molecule type" value="Genomic_DNA"/>
</dbReference>
<evidence type="ECO:0000256" key="3">
    <source>
        <dbReference type="ARBA" id="ARBA00022691"/>
    </source>
</evidence>
<dbReference type="GO" id="GO:0032259">
    <property type="term" value="P:methylation"/>
    <property type="evidence" value="ECO:0007669"/>
    <property type="project" value="UniProtKB-KW"/>
</dbReference>
<evidence type="ECO:0000259" key="4">
    <source>
        <dbReference type="Pfam" id="PF01555"/>
    </source>
</evidence>
<keyword evidence="2" id="KW-0808">Transferase</keyword>
<dbReference type="Proteomes" id="UP000035037">
    <property type="component" value="Unassembled WGS sequence"/>
</dbReference>
<dbReference type="AlphaFoldDB" id="A0A0G8ASJ4"/>
<dbReference type="GO" id="GO:0008170">
    <property type="term" value="F:N-methyltransferase activity"/>
    <property type="evidence" value="ECO:0007669"/>
    <property type="project" value="InterPro"/>
</dbReference>
<sequence>MARLTKQEQQEVIRLIEAGKPLPDKYRFLLFDDKREVELVWNGKTNEVTNVVLPFQTIEQVDEPREDAVAQQDLFAMDNRGRQLRGWTNKLIWGDNKLILSSLKNGPLREEIERQGGIKLIYIDPPFDVGADFSIDIEIGDKKFTKNRNILEEVAYRDTWGQGVDSFIAMIYERLSIMRDLLADDGSIYVHCDWHVNAIVRLTMDEIFGKKHFINQIEWTYKTGGTPQAIGFSKKHDHILYYSRGENPVFNQLLQKSYVPTLPEPHTSSGQRLCVRRDEVCELCLNGSPGQKYRMVIARDIWDDISSIFRNDAQATGYNTQKPEDLLKRIIAASSNEGDIVADFFVGSGTTSAVAEKLGRKWIAADLSKFAIHTTRKRMIGVQRELKADGKDYRAFEILNLGKYERQHYVGVNPSLREEQRQQQLQARERAFLDLILGAYRAEKTDSFASFHGKKAGRLVVIGPVNMPVSRRFIEEIILGCRKNRITKVDILGFEFEMGLFPNILNEAREEGIDIALKYIPRDVFDKRAVERNQVVFHDVAFIEVCPHFKDNTVAVELTDFSVFYSQDSIAHAEATPNNGRSKIVVKNGQIISKSKDGTSTDEQLTKTWKDWIDYWSVDFDFENKREIICVQNPDTGNWEEQWTGDFIFENEWQSFRTKTDRSLELKSIYHKCAQGRRKIAVKVVDIFGNDTMTIIDVNVGGKN</sequence>
<dbReference type="InterPro" id="IPR002295">
    <property type="entry name" value="N4/N6-MTase_EcoPI_Mod-like"/>
</dbReference>
<proteinExistence type="predicted"/>
<comment type="caution">
    <text evidence="5">The sequence shown here is derived from an EMBL/GenBank/DDBJ whole genome shotgun (WGS) entry which is preliminary data.</text>
</comment>
<keyword evidence="3" id="KW-0949">S-adenosyl-L-methionine</keyword>
<name>A0A0G8ASJ4_9SYNE</name>
<dbReference type="GO" id="GO:0003677">
    <property type="term" value="F:DNA binding"/>
    <property type="evidence" value="ECO:0007669"/>
    <property type="project" value="InterPro"/>
</dbReference>
<dbReference type="InterPro" id="IPR029063">
    <property type="entry name" value="SAM-dependent_MTases_sf"/>
</dbReference>
<dbReference type="PATRIC" id="fig|1608419.3.peg.964"/>
<dbReference type="SUPFAM" id="SSF53335">
    <property type="entry name" value="S-adenosyl-L-methionine-dependent methyltransferases"/>
    <property type="match status" value="1"/>
</dbReference>
<keyword evidence="1 5" id="KW-0489">Methyltransferase</keyword>
<dbReference type="GO" id="GO:0005737">
    <property type="term" value="C:cytoplasm"/>
    <property type="evidence" value="ECO:0007669"/>
    <property type="project" value="TreeGrafter"/>
</dbReference>
<gene>
    <name evidence="5" type="ORF">TQ37_08770</name>
</gene>
<dbReference type="InterPro" id="IPR002941">
    <property type="entry name" value="DNA_methylase_N4/N6"/>
</dbReference>
<dbReference type="PANTHER" id="PTHR13370:SF24">
    <property type="entry name" value="TYPE III RESTRICTION-MODIFICATION ENZYME STYLTI MOD SUBUNIT"/>
    <property type="match status" value="1"/>
</dbReference>
<evidence type="ECO:0000313" key="5">
    <source>
        <dbReference type="EMBL" id="KKZ10368.1"/>
    </source>
</evidence>
<dbReference type="Gene3D" id="3.40.50.150">
    <property type="entry name" value="Vaccinia Virus protein VP39"/>
    <property type="match status" value="1"/>
</dbReference>
<evidence type="ECO:0000256" key="2">
    <source>
        <dbReference type="ARBA" id="ARBA00022679"/>
    </source>
</evidence>
<dbReference type="PRINTS" id="PR00506">
    <property type="entry name" value="D21N6MTFRASE"/>
</dbReference>
<accession>A0A0G8ASJ4</accession>